<name>A0A9D4BII0_DREPO</name>
<evidence type="ECO:0000313" key="2">
    <source>
        <dbReference type="EMBL" id="KAH3704550.1"/>
    </source>
</evidence>
<protein>
    <submittedName>
        <fullName evidence="2">Uncharacterized protein</fullName>
    </submittedName>
</protein>
<evidence type="ECO:0000256" key="1">
    <source>
        <dbReference type="SAM" id="Phobius"/>
    </source>
</evidence>
<keyword evidence="1" id="KW-0812">Transmembrane</keyword>
<dbReference type="AlphaFoldDB" id="A0A9D4BII0"/>
<keyword evidence="1" id="KW-1133">Transmembrane helix</keyword>
<proteinExistence type="predicted"/>
<reference evidence="2" key="1">
    <citation type="journal article" date="2019" name="bioRxiv">
        <title>The Genome of the Zebra Mussel, Dreissena polymorpha: A Resource for Invasive Species Research.</title>
        <authorList>
            <person name="McCartney M.A."/>
            <person name="Auch B."/>
            <person name="Kono T."/>
            <person name="Mallez S."/>
            <person name="Zhang Y."/>
            <person name="Obille A."/>
            <person name="Becker A."/>
            <person name="Abrahante J.E."/>
            <person name="Garbe J."/>
            <person name="Badalamenti J.P."/>
            <person name="Herman A."/>
            <person name="Mangelson H."/>
            <person name="Liachko I."/>
            <person name="Sullivan S."/>
            <person name="Sone E.D."/>
            <person name="Koren S."/>
            <person name="Silverstein K.A.T."/>
            <person name="Beckman K.B."/>
            <person name="Gohl D.M."/>
        </authorList>
    </citation>
    <scope>NUCLEOTIDE SEQUENCE</scope>
    <source>
        <strain evidence="2">Duluth1</strain>
        <tissue evidence="2">Whole animal</tissue>
    </source>
</reference>
<keyword evidence="3" id="KW-1185">Reference proteome</keyword>
<evidence type="ECO:0000313" key="3">
    <source>
        <dbReference type="Proteomes" id="UP000828390"/>
    </source>
</evidence>
<feature type="transmembrane region" description="Helical" evidence="1">
    <location>
        <begin position="200"/>
        <end position="223"/>
    </location>
</feature>
<dbReference type="EMBL" id="JAIWYP010000015">
    <property type="protein sequence ID" value="KAH3704550.1"/>
    <property type="molecule type" value="Genomic_DNA"/>
</dbReference>
<comment type="caution">
    <text evidence="2">The sequence shown here is derived from an EMBL/GenBank/DDBJ whole genome shotgun (WGS) entry which is preliminary data.</text>
</comment>
<dbReference type="Proteomes" id="UP000828390">
    <property type="component" value="Unassembled WGS sequence"/>
</dbReference>
<sequence length="232" mass="26656">MGLVPYVVRQTCSVIRTTGLRVRACRFGITGFLVMAYSRFRDNWLGHVDSGLRIQDNGLEDKGLELVKSGLRDFVLGHSGLRDYGLGLRIKGLRDYGLEDSWLGHYIEDYGMMCRFRIMGKGDYGLRVKKCRIRITGKGVRAYSRLGHYIEDYGMDYNVLGRLRVRIRDNGLWVRACRFMTTYITLLKEKNTSRKGENPFFHLLLQFLGMMLGGGIMFVIAIFEADLKTLLE</sequence>
<accession>A0A9D4BII0</accession>
<reference evidence="2" key="2">
    <citation type="submission" date="2020-11" db="EMBL/GenBank/DDBJ databases">
        <authorList>
            <person name="McCartney M.A."/>
            <person name="Auch B."/>
            <person name="Kono T."/>
            <person name="Mallez S."/>
            <person name="Becker A."/>
            <person name="Gohl D.M."/>
            <person name="Silverstein K.A.T."/>
            <person name="Koren S."/>
            <person name="Bechman K.B."/>
            <person name="Herman A."/>
            <person name="Abrahante J.E."/>
            <person name="Garbe J."/>
        </authorList>
    </citation>
    <scope>NUCLEOTIDE SEQUENCE</scope>
    <source>
        <strain evidence="2">Duluth1</strain>
        <tissue evidence="2">Whole animal</tissue>
    </source>
</reference>
<gene>
    <name evidence="2" type="ORF">DPMN_079607</name>
</gene>
<organism evidence="2 3">
    <name type="scientific">Dreissena polymorpha</name>
    <name type="common">Zebra mussel</name>
    <name type="synonym">Mytilus polymorpha</name>
    <dbReference type="NCBI Taxonomy" id="45954"/>
    <lineage>
        <taxon>Eukaryota</taxon>
        <taxon>Metazoa</taxon>
        <taxon>Spiralia</taxon>
        <taxon>Lophotrochozoa</taxon>
        <taxon>Mollusca</taxon>
        <taxon>Bivalvia</taxon>
        <taxon>Autobranchia</taxon>
        <taxon>Heteroconchia</taxon>
        <taxon>Euheterodonta</taxon>
        <taxon>Imparidentia</taxon>
        <taxon>Neoheterodontei</taxon>
        <taxon>Myida</taxon>
        <taxon>Dreissenoidea</taxon>
        <taxon>Dreissenidae</taxon>
        <taxon>Dreissena</taxon>
    </lineage>
</organism>
<keyword evidence="1" id="KW-0472">Membrane</keyword>